<proteinExistence type="predicted"/>
<dbReference type="InterPro" id="IPR052321">
    <property type="entry name" value="PolyBind_ProtTraffic"/>
</dbReference>
<evidence type="ECO:0000256" key="1">
    <source>
        <dbReference type="ARBA" id="ARBA00022734"/>
    </source>
</evidence>
<sequence>MFHGSQQRFWIAMPGQPPPAINPCLLDSTEQVAGLRLLLGPAGAIAVDDESTAATAGTASSEGWNALQLAPGEVVVAVSGCAGRFVERLVLHTSAGRLWTTPFTRVSMCSTSFMEAAPSGAYLVGMQLGFPGGGEAITGGWFPSAAAGSLKRAPSCSSAAPRARKAVVIRAAADNQLLKKPEVKRAEPEQKKLFGDASASAAPSGVPIGGVTVEYQRMRAKEMRQYFIDQKNEALRGKAQVFGWTPKNEISNGRWVMFGLLVGMLTEYATGVDFPHQFALMASYLGIVDLD</sequence>
<organism evidence="2 3">
    <name type="scientific">Tetrabaena socialis</name>
    <dbReference type="NCBI Taxonomy" id="47790"/>
    <lineage>
        <taxon>Eukaryota</taxon>
        <taxon>Viridiplantae</taxon>
        <taxon>Chlorophyta</taxon>
        <taxon>core chlorophytes</taxon>
        <taxon>Chlorophyceae</taxon>
        <taxon>CS clade</taxon>
        <taxon>Chlamydomonadales</taxon>
        <taxon>Tetrabaenaceae</taxon>
        <taxon>Tetrabaena</taxon>
    </lineage>
</organism>
<dbReference type="Gene3D" id="2.100.10.30">
    <property type="entry name" value="Jacalin-like lectin domain"/>
    <property type="match status" value="1"/>
</dbReference>
<dbReference type="PANTHER" id="PTHR33589:SF3">
    <property type="entry name" value="ZYMOGEN GRANULE MEMBRANE PROTEIN 16-LIKE"/>
    <property type="match status" value="1"/>
</dbReference>
<dbReference type="OrthoDB" id="2019915at2759"/>
<accession>A0A2J8AJQ3</accession>
<dbReference type="EMBL" id="PGGS01000004">
    <property type="protein sequence ID" value="PNH12733.1"/>
    <property type="molecule type" value="Genomic_DNA"/>
</dbReference>
<reference evidence="2 3" key="1">
    <citation type="journal article" date="2017" name="Mol. Biol. Evol.">
        <title>The 4-celled Tetrabaena socialis nuclear genome reveals the essential components for genetic control of cell number at the origin of multicellularity in the volvocine lineage.</title>
        <authorList>
            <person name="Featherston J."/>
            <person name="Arakaki Y."/>
            <person name="Hanschen E.R."/>
            <person name="Ferris P.J."/>
            <person name="Michod R.E."/>
            <person name="Olson B.J.S.C."/>
            <person name="Nozaki H."/>
            <person name="Durand P.M."/>
        </authorList>
    </citation>
    <scope>NUCLEOTIDE SEQUENCE [LARGE SCALE GENOMIC DNA]</scope>
    <source>
        <strain evidence="2 3">NIES-571</strain>
    </source>
</reference>
<dbReference type="Proteomes" id="UP000236333">
    <property type="component" value="Unassembled WGS sequence"/>
</dbReference>
<gene>
    <name evidence="2" type="ORF">TSOC_000311</name>
</gene>
<dbReference type="AlphaFoldDB" id="A0A2J8AJQ3"/>
<keyword evidence="3" id="KW-1185">Reference proteome</keyword>
<keyword evidence="1" id="KW-0430">Lectin</keyword>
<name>A0A2J8AJQ3_9CHLO</name>
<evidence type="ECO:0000313" key="2">
    <source>
        <dbReference type="EMBL" id="PNH12733.1"/>
    </source>
</evidence>
<dbReference type="SUPFAM" id="SSF103511">
    <property type="entry name" value="Chlorophyll a-b binding protein"/>
    <property type="match status" value="1"/>
</dbReference>
<dbReference type="GO" id="GO:0030246">
    <property type="term" value="F:carbohydrate binding"/>
    <property type="evidence" value="ECO:0007669"/>
    <property type="project" value="UniProtKB-KW"/>
</dbReference>
<evidence type="ECO:0000313" key="3">
    <source>
        <dbReference type="Proteomes" id="UP000236333"/>
    </source>
</evidence>
<dbReference type="PANTHER" id="PTHR33589">
    <property type="entry name" value="OS11G0524900 PROTEIN"/>
    <property type="match status" value="1"/>
</dbReference>
<comment type="caution">
    <text evidence="2">The sequence shown here is derived from an EMBL/GenBank/DDBJ whole genome shotgun (WGS) entry which is preliminary data.</text>
</comment>
<protein>
    <submittedName>
        <fullName evidence="2">Uncharacterized protein</fullName>
    </submittedName>
</protein>
<dbReference type="InterPro" id="IPR036404">
    <property type="entry name" value="Jacalin-like_lectin_dom_sf"/>
</dbReference>
<dbReference type="SUPFAM" id="SSF51101">
    <property type="entry name" value="Mannose-binding lectins"/>
    <property type="match status" value="1"/>
</dbReference>